<evidence type="ECO:0000313" key="2">
    <source>
        <dbReference type="EMBL" id="MBO2009219.1"/>
    </source>
</evidence>
<keyword evidence="1" id="KW-0732">Signal</keyword>
<dbReference type="InterPro" id="IPR021615">
    <property type="entry name" value="Omp28"/>
</dbReference>
<dbReference type="Gene3D" id="2.60.40.10">
    <property type="entry name" value="Immunoglobulins"/>
    <property type="match status" value="1"/>
</dbReference>
<feature type="chain" id="PRO_5045643399" evidence="1">
    <location>
        <begin position="21"/>
        <end position="318"/>
    </location>
</feature>
<reference evidence="2 3" key="1">
    <citation type="submission" date="2021-03" db="EMBL/GenBank/DDBJ databases">
        <authorList>
            <person name="Kim M.K."/>
        </authorList>
    </citation>
    <scope>NUCLEOTIDE SEQUENCE [LARGE SCALE GENOMIC DNA]</scope>
    <source>
        <strain evidence="2 3">BT442</strain>
    </source>
</reference>
<dbReference type="Proteomes" id="UP000664369">
    <property type="component" value="Unassembled WGS sequence"/>
</dbReference>
<comment type="caution">
    <text evidence="2">The sequence shown here is derived from an EMBL/GenBank/DDBJ whole genome shotgun (WGS) entry which is preliminary data.</text>
</comment>
<name>A0ABS3QEH8_9BACT</name>
<dbReference type="EMBL" id="JAGETZ010000003">
    <property type="protein sequence ID" value="MBO2009219.1"/>
    <property type="molecule type" value="Genomic_DNA"/>
</dbReference>
<proteinExistence type="predicted"/>
<dbReference type="InterPro" id="IPR036249">
    <property type="entry name" value="Thioredoxin-like_sf"/>
</dbReference>
<accession>A0ABS3QEH8</accession>
<dbReference type="RefSeq" id="WP_208174840.1">
    <property type="nucleotide sequence ID" value="NZ_JAGETZ010000003.1"/>
</dbReference>
<evidence type="ECO:0000256" key="1">
    <source>
        <dbReference type="SAM" id="SignalP"/>
    </source>
</evidence>
<keyword evidence="3" id="KW-1185">Reference proteome</keyword>
<sequence>MKNTSFAWMASAVLALSGLAALPACDVVDNPTRAIVTSSLTPVEQARLDSAEATQTALPLTQNVLIEDYTGQYCGNCPRAAHMADSMRQKYPGRVVVTEVHVTDYFAAPRLPHFPIDFRVPDISLPLPNTAASTAITQAFDLENRGLPQGAVNRARFTAANNDPVATFSLWPAVVAEQLALAPTVELRATPLYNRTTRFLRLKTATKYLTDMAGRNMRLGITMVEDSLIGAQKDYTLNRTANPEQTTEHYEHHNVMRAALAGTFGTLQVTGPTSGQQFSDYLGYKLPADWNDRHCSVIVYIADADTRQIVQVTQVKLP</sequence>
<dbReference type="Pfam" id="PF11551">
    <property type="entry name" value="Omp28"/>
    <property type="match status" value="1"/>
</dbReference>
<dbReference type="InterPro" id="IPR013783">
    <property type="entry name" value="Ig-like_fold"/>
</dbReference>
<evidence type="ECO:0000313" key="3">
    <source>
        <dbReference type="Proteomes" id="UP000664369"/>
    </source>
</evidence>
<gene>
    <name evidence="2" type="ORF">J4E00_09170</name>
</gene>
<dbReference type="SUPFAM" id="SSF52833">
    <property type="entry name" value="Thioredoxin-like"/>
    <property type="match status" value="1"/>
</dbReference>
<feature type="signal peptide" evidence="1">
    <location>
        <begin position="1"/>
        <end position="20"/>
    </location>
</feature>
<protein>
    <submittedName>
        <fullName evidence="2">Omp28-related outer membrane protein</fullName>
    </submittedName>
</protein>
<organism evidence="2 3">
    <name type="scientific">Hymenobacter negativus</name>
    <dbReference type="NCBI Taxonomy" id="2795026"/>
    <lineage>
        <taxon>Bacteria</taxon>
        <taxon>Pseudomonadati</taxon>
        <taxon>Bacteroidota</taxon>
        <taxon>Cytophagia</taxon>
        <taxon>Cytophagales</taxon>
        <taxon>Hymenobacteraceae</taxon>
        <taxon>Hymenobacter</taxon>
    </lineage>
</organism>